<sequence length="411" mass="45859">MLPHFGEYVAFKLDPVASLKALDDPEVTKACEALKSKTYVSCVTYLILTVYQLLSFPLPGVEYISVSITLLSKGLHNADPDRFIASDMSVPVLPNSSSSCSQSRPPLEPLIPLPWPDCYHPTQARTRCRVRNDVTIGGDWPEPKYRLNSHDQILLDRKYYKADSNRREVLKRGQEHPHVSTDADVVNHQSDECKTLVTLPLSAEHDAKSQHCCSISECSHPCEAGSEHSDNTSEVKSQHSRSTDDAEIEYSHSISQASQSHAPETTPSTASFFRSLFSKLIPRLRADFHDDDDDGGVASISASDPIWSHPIFGVRPPDTLPVIVVLDDFEEIDALKRIEDNFKEQMKAKTQAAIERAWQKDEALYVQLQSKMPNRVSPPGDTGLQLISSDTPKNLKFDAPGTFEPWTSRHP</sequence>
<name>A0AA39MEK8_9AGAR</name>
<proteinExistence type="predicted"/>
<organism evidence="2 3">
    <name type="scientific">Armillaria borealis</name>
    <dbReference type="NCBI Taxonomy" id="47425"/>
    <lineage>
        <taxon>Eukaryota</taxon>
        <taxon>Fungi</taxon>
        <taxon>Dikarya</taxon>
        <taxon>Basidiomycota</taxon>
        <taxon>Agaricomycotina</taxon>
        <taxon>Agaricomycetes</taxon>
        <taxon>Agaricomycetidae</taxon>
        <taxon>Agaricales</taxon>
        <taxon>Marasmiineae</taxon>
        <taxon>Physalacriaceae</taxon>
        <taxon>Armillaria</taxon>
    </lineage>
</organism>
<protein>
    <submittedName>
        <fullName evidence="2">Uncharacterized protein</fullName>
    </submittedName>
</protein>
<keyword evidence="3" id="KW-1185">Reference proteome</keyword>
<evidence type="ECO:0000256" key="1">
    <source>
        <dbReference type="SAM" id="MobiDB-lite"/>
    </source>
</evidence>
<reference evidence="2" key="1">
    <citation type="submission" date="2023-06" db="EMBL/GenBank/DDBJ databases">
        <authorList>
            <consortium name="Lawrence Berkeley National Laboratory"/>
            <person name="Ahrendt S."/>
            <person name="Sahu N."/>
            <person name="Indic B."/>
            <person name="Wong-Bajracharya J."/>
            <person name="Merenyi Z."/>
            <person name="Ke H.-M."/>
            <person name="Monk M."/>
            <person name="Kocsube S."/>
            <person name="Drula E."/>
            <person name="Lipzen A."/>
            <person name="Balint B."/>
            <person name="Henrissat B."/>
            <person name="Andreopoulos B."/>
            <person name="Martin F.M."/>
            <person name="Harder C.B."/>
            <person name="Rigling D."/>
            <person name="Ford K.L."/>
            <person name="Foster G.D."/>
            <person name="Pangilinan J."/>
            <person name="Papanicolaou A."/>
            <person name="Barry K."/>
            <person name="LaButti K."/>
            <person name="Viragh M."/>
            <person name="Koriabine M."/>
            <person name="Yan M."/>
            <person name="Riley R."/>
            <person name="Champramary S."/>
            <person name="Plett K.L."/>
            <person name="Tsai I.J."/>
            <person name="Slot J."/>
            <person name="Sipos G."/>
            <person name="Plett J."/>
            <person name="Nagy L.G."/>
            <person name="Grigoriev I.V."/>
        </authorList>
    </citation>
    <scope>NUCLEOTIDE SEQUENCE</scope>
    <source>
        <strain evidence="2">FPL87.14</strain>
    </source>
</reference>
<dbReference type="EMBL" id="JAUEPT010000130">
    <property type="protein sequence ID" value="KAK0430879.1"/>
    <property type="molecule type" value="Genomic_DNA"/>
</dbReference>
<evidence type="ECO:0000313" key="2">
    <source>
        <dbReference type="EMBL" id="KAK0430879.1"/>
    </source>
</evidence>
<comment type="caution">
    <text evidence="2">The sequence shown here is derived from an EMBL/GenBank/DDBJ whole genome shotgun (WGS) entry which is preliminary data.</text>
</comment>
<gene>
    <name evidence="2" type="ORF">EV421DRAFT_1912421</name>
</gene>
<dbReference type="Proteomes" id="UP001175226">
    <property type="component" value="Unassembled WGS sequence"/>
</dbReference>
<dbReference type="AlphaFoldDB" id="A0AA39MEK8"/>
<feature type="compositionally biased region" description="Basic and acidic residues" evidence="1">
    <location>
        <begin position="225"/>
        <end position="244"/>
    </location>
</feature>
<evidence type="ECO:0000313" key="3">
    <source>
        <dbReference type="Proteomes" id="UP001175226"/>
    </source>
</evidence>
<feature type="region of interest" description="Disordered" evidence="1">
    <location>
        <begin position="223"/>
        <end position="267"/>
    </location>
</feature>
<accession>A0AA39MEK8</accession>
<feature type="compositionally biased region" description="Low complexity" evidence="1">
    <location>
        <begin position="251"/>
        <end position="262"/>
    </location>
</feature>